<dbReference type="EMBL" id="BRXX01000128">
    <property type="protein sequence ID" value="GMH92389.1"/>
    <property type="molecule type" value="Genomic_DNA"/>
</dbReference>
<dbReference type="SUPFAM" id="SSF103473">
    <property type="entry name" value="MFS general substrate transporter"/>
    <property type="match status" value="1"/>
</dbReference>
<evidence type="ECO:0000256" key="6">
    <source>
        <dbReference type="SAM" id="Phobius"/>
    </source>
</evidence>
<comment type="subcellular location">
    <subcellularLocation>
        <location evidence="1">Membrane</location>
        <topology evidence="1">Multi-pass membrane protein</topology>
    </subcellularLocation>
</comment>
<dbReference type="PANTHER" id="PTHR23504">
    <property type="entry name" value="MAJOR FACILITATOR SUPERFAMILY DOMAIN-CONTAINING PROTEIN 10"/>
    <property type="match status" value="1"/>
</dbReference>
<feature type="transmembrane region" description="Helical" evidence="6">
    <location>
        <begin position="450"/>
        <end position="467"/>
    </location>
</feature>
<feature type="transmembrane region" description="Helical" evidence="6">
    <location>
        <begin position="200"/>
        <end position="222"/>
    </location>
</feature>
<reference evidence="9" key="1">
    <citation type="journal article" date="2023" name="Commun. Biol.">
        <title>Genome analysis of Parmales, the sister group of diatoms, reveals the evolutionary specialization of diatoms from phago-mixotrophs to photoautotrophs.</title>
        <authorList>
            <person name="Ban H."/>
            <person name="Sato S."/>
            <person name="Yoshikawa S."/>
            <person name="Yamada K."/>
            <person name="Nakamura Y."/>
            <person name="Ichinomiya M."/>
            <person name="Sato N."/>
            <person name="Blanc-Mathieu R."/>
            <person name="Endo H."/>
            <person name="Kuwata A."/>
            <person name="Ogata H."/>
        </authorList>
    </citation>
    <scope>NUCLEOTIDE SEQUENCE [LARGE SCALE GENOMIC DNA]</scope>
    <source>
        <strain evidence="9">NIES 3699</strain>
    </source>
</reference>
<dbReference type="PROSITE" id="PS50850">
    <property type="entry name" value="MFS"/>
    <property type="match status" value="1"/>
</dbReference>
<keyword evidence="2" id="KW-0813">Transport</keyword>
<feature type="transmembrane region" description="Helical" evidence="6">
    <location>
        <begin position="20"/>
        <end position="48"/>
    </location>
</feature>
<dbReference type="InterPro" id="IPR011701">
    <property type="entry name" value="MFS"/>
</dbReference>
<feature type="transmembrane region" description="Helical" evidence="6">
    <location>
        <begin position="337"/>
        <end position="357"/>
    </location>
</feature>
<dbReference type="InterPro" id="IPR020846">
    <property type="entry name" value="MFS_dom"/>
</dbReference>
<name>A0A9W7ETQ0_9STRA</name>
<evidence type="ECO:0000256" key="1">
    <source>
        <dbReference type="ARBA" id="ARBA00004141"/>
    </source>
</evidence>
<feature type="transmembrane region" description="Helical" evidence="6">
    <location>
        <begin position="92"/>
        <end position="117"/>
    </location>
</feature>
<gene>
    <name evidence="8" type="ORF">TrVE_jg3626</name>
</gene>
<feature type="transmembrane region" description="Helical" evidence="6">
    <location>
        <begin position="302"/>
        <end position="325"/>
    </location>
</feature>
<comment type="caution">
    <text evidence="8">The sequence shown here is derived from an EMBL/GenBank/DDBJ whole genome shotgun (WGS) entry which is preliminary data.</text>
</comment>
<dbReference type="PANTHER" id="PTHR23504:SF15">
    <property type="entry name" value="MAJOR FACILITATOR SUPERFAMILY (MFS) PROFILE DOMAIN-CONTAINING PROTEIN"/>
    <property type="match status" value="1"/>
</dbReference>
<keyword evidence="4 6" id="KW-1133">Transmembrane helix</keyword>
<feature type="transmembrane region" description="Helical" evidence="6">
    <location>
        <begin position="473"/>
        <end position="495"/>
    </location>
</feature>
<dbReference type="InterPro" id="IPR036259">
    <property type="entry name" value="MFS_trans_sf"/>
</dbReference>
<protein>
    <recommendedName>
        <fullName evidence="7">Major facilitator superfamily (MFS) profile domain-containing protein</fullName>
    </recommendedName>
</protein>
<dbReference type="GO" id="GO:0016020">
    <property type="term" value="C:membrane"/>
    <property type="evidence" value="ECO:0007669"/>
    <property type="project" value="UniProtKB-SubCell"/>
</dbReference>
<keyword evidence="5 6" id="KW-0472">Membrane</keyword>
<feature type="transmembrane region" description="Helical" evidence="6">
    <location>
        <begin position="60"/>
        <end position="80"/>
    </location>
</feature>
<feature type="transmembrane region" description="Helical" evidence="6">
    <location>
        <begin position="402"/>
        <end position="429"/>
    </location>
</feature>
<dbReference type="Proteomes" id="UP001165160">
    <property type="component" value="Unassembled WGS sequence"/>
</dbReference>
<evidence type="ECO:0000259" key="7">
    <source>
        <dbReference type="PROSITE" id="PS50850"/>
    </source>
</evidence>
<dbReference type="Pfam" id="PF07690">
    <property type="entry name" value="MFS_1"/>
    <property type="match status" value="1"/>
</dbReference>
<dbReference type="AlphaFoldDB" id="A0A9W7ETQ0"/>
<organism evidence="8 9">
    <name type="scientific">Triparma verrucosa</name>
    <dbReference type="NCBI Taxonomy" id="1606542"/>
    <lineage>
        <taxon>Eukaryota</taxon>
        <taxon>Sar</taxon>
        <taxon>Stramenopiles</taxon>
        <taxon>Ochrophyta</taxon>
        <taxon>Bolidophyceae</taxon>
        <taxon>Parmales</taxon>
        <taxon>Triparmaceae</taxon>
        <taxon>Triparma</taxon>
    </lineage>
</organism>
<evidence type="ECO:0000256" key="5">
    <source>
        <dbReference type="ARBA" id="ARBA00023136"/>
    </source>
</evidence>
<sequence length="513" mass="56656">MTDSESPTDSPPPSTPPNSVVHAMIGLLLTQSYLLISPFVYSGAISLWFYPNLTKSEAGFYAGFVSSSFMFGRTFSSYYWGKQTDKYGRKSILILTLSISVFLNLLLGICTTFPAYVSSRFLLGFFNCVPSTLKTVISESAKGNKEWEQNTMGLVFGMWGAGFLIAPLVSGWLSDPIEQFPGVEFVQGSVFTPMFRKYPFLLPNLFGALVTFLCVVWLYVSLEETLPSSQREDLPLPACILRRFKNINRYKRVGSSIDLVVDVPEDDIELSSTISNSDVPPPPRSSPTIKSLLSNRSTRSLLLIYWLFSFVIISNDEIVPLFGLANNAGGLHLNIKSIGSFISAAGVIYVLIQYRMYKYVVNKLGRENTMVLGTLIYGPLSFLIPFVLFIPPSVSSGSLGWFRFIFLGTTIGFSRVFASMHFSTISLLLNDSVEREVLGTMNGLSNLGGSVMKFMGPIFAGVMFAGFVNSEIWGARVGAFSAFFVNMILALGVGLKAKRLVKERIENRNEGII</sequence>
<feature type="domain" description="Major facilitator superfamily (MFS) profile" evidence="7">
    <location>
        <begin position="19"/>
        <end position="505"/>
    </location>
</feature>
<dbReference type="GO" id="GO:0022857">
    <property type="term" value="F:transmembrane transporter activity"/>
    <property type="evidence" value="ECO:0007669"/>
    <property type="project" value="InterPro"/>
</dbReference>
<evidence type="ECO:0000313" key="8">
    <source>
        <dbReference type="EMBL" id="GMH92389.1"/>
    </source>
</evidence>
<feature type="transmembrane region" description="Helical" evidence="6">
    <location>
        <begin position="152"/>
        <end position="173"/>
    </location>
</feature>
<keyword evidence="9" id="KW-1185">Reference proteome</keyword>
<evidence type="ECO:0000256" key="2">
    <source>
        <dbReference type="ARBA" id="ARBA00022448"/>
    </source>
</evidence>
<proteinExistence type="predicted"/>
<accession>A0A9W7ETQ0</accession>
<feature type="transmembrane region" description="Helical" evidence="6">
    <location>
        <begin position="369"/>
        <end position="390"/>
    </location>
</feature>
<evidence type="ECO:0000313" key="9">
    <source>
        <dbReference type="Proteomes" id="UP001165160"/>
    </source>
</evidence>
<keyword evidence="3 6" id="KW-0812">Transmembrane</keyword>
<dbReference type="Gene3D" id="1.20.1250.20">
    <property type="entry name" value="MFS general substrate transporter like domains"/>
    <property type="match status" value="1"/>
</dbReference>
<evidence type="ECO:0000256" key="4">
    <source>
        <dbReference type="ARBA" id="ARBA00022989"/>
    </source>
</evidence>
<evidence type="ECO:0000256" key="3">
    <source>
        <dbReference type="ARBA" id="ARBA00022692"/>
    </source>
</evidence>